<evidence type="ECO:0000313" key="1">
    <source>
        <dbReference type="EMBL" id="KYC62022.1"/>
    </source>
</evidence>
<dbReference type="AlphaFoldDB" id="A0A150JXQ5"/>
<dbReference type="PATRIC" id="fig|1398.26.peg.3328"/>
<accession>A0A150JXQ5</accession>
<proteinExistence type="predicted"/>
<dbReference type="RefSeq" id="WP_061566662.1">
    <property type="nucleotide sequence ID" value="NZ_CABJCT010000022.1"/>
</dbReference>
<gene>
    <name evidence="1" type="ORF">B4098_1614</name>
</gene>
<dbReference type="EMBL" id="LQYG01000060">
    <property type="protein sequence ID" value="KYC62022.1"/>
    <property type="molecule type" value="Genomic_DNA"/>
</dbReference>
<name>A0A150JXQ5_HEYCO</name>
<organism evidence="1 2">
    <name type="scientific">Heyndrickxia coagulans</name>
    <name type="common">Weizmannia coagulans</name>
    <dbReference type="NCBI Taxonomy" id="1398"/>
    <lineage>
        <taxon>Bacteria</taxon>
        <taxon>Bacillati</taxon>
        <taxon>Bacillota</taxon>
        <taxon>Bacilli</taxon>
        <taxon>Bacillales</taxon>
        <taxon>Bacillaceae</taxon>
        <taxon>Heyndrickxia</taxon>
    </lineage>
</organism>
<reference evidence="1 2" key="1">
    <citation type="submission" date="2016-01" db="EMBL/GenBank/DDBJ databases">
        <title>Genome Sequences of Twelve Sporeforming Bacillus Species Isolated from Foods.</title>
        <authorList>
            <person name="Berendsen E.M."/>
            <person name="Wells-Bennik M.H."/>
            <person name="Krawcyk A.O."/>
            <person name="De Jong A."/>
            <person name="Holsappel S."/>
            <person name="Eijlander R.T."/>
            <person name="Kuipers O.P."/>
        </authorList>
    </citation>
    <scope>NUCLEOTIDE SEQUENCE [LARGE SCALE GENOMIC DNA]</scope>
    <source>
        <strain evidence="1 2">B4098</strain>
    </source>
</reference>
<dbReference type="Proteomes" id="UP000075288">
    <property type="component" value="Unassembled WGS sequence"/>
</dbReference>
<sequence length="121" mass="14288">MNMEKLSKVTPGIYKIEENYVGEAMKNLQENQLIIQGDIFWHSHVTKKVKLMKRASYLVGYNPFMKMDYDYLIELKSLLEILLEDKDPDLVHCTIKNARWITKDYIYTITDNKINIEVNLA</sequence>
<protein>
    <submittedName>
        <fullName evidence="1">Uncharacterized protein</fullName>
    </submittedName>
</protein>
<comment type="caution">
    <text evidence="1">The sequence shown here is derived from an EMBL/GenBank/DDBJ whole genome shotgun (WGS) entry which is preliminary data.</text>
</comment>
<evidence type="ECO:0000313" key="2">
    <source>
        <dbReference type="Proteomes" id="UP000075288"/>
    </source>
</evidence>